<feature type="compositionally biased region" description="Low complexity" evidence="1">
    <location>
        <begin position="66"/>
        <end position="139"/>
    </location>
</feature>
<keyword evidence="2" id="KW-1133">Transmembrane helix</keyword>
<accession>A0A841DV67</accession>
<keyword evidence="2" id="KW-0472">Membrane</keyword>
<feature type="region of interest" description="Disordered" evidence="1">
    <location>
        <begin position="66"/>
        <end position="151"/>
    </location>
</feature>
<dbReference type="AlphaFoldDB" id="A0A841DV67"/>
<name>A0A841DV67_9ACTN</name>
<evidence type="ECO:0000313" key="3">
    <source>
        <dbReference type="EMBL" id="MBB5981989.1"/>
    </source>
</evidence>
<keyword evidence="2" id="KW-0812">Transmembrane</keyword>
<protein>
    <submittedName>
        <fullName evidence="3">Cytoskeletal protein RodZ</fullName>
    </submittedName>
</protein>
<gene>
    <name evidence="3" type="ORF">HDA44_005330</name>
</gene>
<reference evidence="3 4" key="1">
    <citation type="submission" date="2020-08" db="EMBL/GenBank/DDBJ databases">
        <title>Sequencing the genomes of 1000 actinobacteria strains.</title>
        <authorList>
            <person name="Klenk H.-P."/>
        </authorList>
    </citation>
    <scope>NUCLEOTIDE SEQUENCE [LARGE SCALE GENOMIC DNA]</scope>
    <source>
        <strain evidence="3 4">DSM 17294</strain>
    </source>
</reference>
<sequence>MSSLPPEPNQRWQPPVQDFQSAPPYGRPPRKSRAGLIIALIAVLTLVALAALGILAYRLVTNHTTNATSPPTSQAPSPASTPGSSPGASSGSASPGAAARTPRPPAATTAPTAGRTGVPTGRPSSSSSTTTWSTTWTSTGQPVSPANPATAAEASALAARFVTHLNANNSTAATKLACANSRQLLPTLIKTLLTPPTNLTPGHPIGQSPTFVIPLTGTTNNTQTTGILIIQQLPPAPLCVTAFQLTPS</sequence>
<dbReference type="EMBL" id="JACHNF010000001">
    <property type="protein sequence ID" value="MBB5981989.1"/>
    <property type="molecule type" value="Genomic_DNA"/>
</dbReference>
<evidence type="ECO:0000256" key="2">
    <source>
        <dbReference type="SAM" id="Phobius"/>
    </source>
</evidence>
<dbReference type="Proteomes" id="UP000558997">
    <property type="component" value="Unassembled WGS sequence"/>
</dbReference>
<evidence type="ECO:0000256" key="1">
    <source>
        <dbReference type="SAM" id="MobiDB-lite"/>
    </source>
</evidence>
<keyword evidence="4" id="KW-1185">Reference proteome</keyword>
<evidence type="ECO:0000313" key="4">
    <source>
        <dbReference type="Proteomes" id="UP000558997"/>
    </source>
</evidence>
<feature type="transmembrane region" description="Helical" evidence="2">
    <location>
        <begin position="36"/>
        <end position="60"/>
    </location>
</feature>
<proteinExistence type="predicted"/>
<feature type="region of interest" description="Disordered" evidence="1">
    <location>
        <begin position="1"/>
        <end position="29"/>
    </location>
</feature>
<organism evidence="3 4">
    <name type="scientific">Kribbella solani</name>
    <dbReference type="NCBI Taxonomy" id="236067"/>
    <lineage>
        <taxon>Bacteria</taxon>
        <taxon>Bacillati</taxon>
        <taxon>Actinomycetota</taxon>
        <taxon>Actinomycetes</taxon>
        <taxon>Propionibacteriales</taxon>
        <taxon>Kribbellaceae</taxon>
        <taxon>Kribbella</taxon>
    </lineage>
</organism>
<dbReference type="RefSeq" id="WP_184838903.1">
    <property type="nucleotide sequence ID" value="NZ_BAAAVN010000018.1"/>
</dbReference>
<comment type="caution">
    <text evidence="3">The sequence shown here is derived from an EMBL/GenBank/DDBJ whole genome shotgun (WGS) entry which is preliminary data.</text>
</comment>